<dbReference type="InterPro" id="IPR052404">
    <property type="entry name" value="SPP1-like_terminase"/>
</dbReference>
<dbReference type="PANTHER" id="PTHR41328:SF2">
    <property type="entry name" value="TERMINASE SMALL SUBUNIT"/>
    <property type="match status" value="1"/>
</dbReference>
<sequence>MSDIGEKLTTKQRKFADEYIKSGNATQAYKLAYSTKNMSPTSINSEATKTLRKPIVKTYIDSRLKELSNSKILSAQEVLEYLSRVVAGKETEYVATSKGVFPDVPVSAKDRISAAKELLKRYPTTDPMEKQKLKKLTADARISEARANVAERLGSEGDDKLDELMDKLIKESDKK</sequence>
<dbReference type="EMBL" id="JAOTGY010000004">
    <property type="protein sequence ID" value="MDB6257641.1"/>
    <property type="molecule type" value="Genomic_DNA"/>
</dbReference>
<dbReference type="GO" id="GO:0051276">
    <property type="term" value="P:chromosome organization"/>
    <property type="evidence" value="ECO:0007669"/>
    <property type="project" value="InterPro"/>
</dbReference>
<reference evidence="3" key="2">
    <citation type="submission" date="2022-10" db="EMBL/GenBank/DDBJ databases">
        <authorList>
            <person name="Kostovova I."/>
            <person name="Moravkova M."/>
            <person name="Pechar R."/>
        </authorList>
    </citation>
    <scope>NUCLEOTIDE SEQUENCE</scope>
    <source>
        <strain evidence="3">M490A</strain>
    </source>
</reference>
<dbReference type="Proteomes" id="UP001141981">
    <property type="component" value="Unassembled WGS sequence"/>
</dbReference>
<evidence type="ECO:0000313" key="4">
    <source>
        <dbReference type="Proteomes" id="UP001141981"/>
    </source>
</evidence>
<name>A0A9X3W4Z9_LACAM</name>
<dbReference type="AlphaFoldDB" id="A0A9X3W4Z9"/>
<dbReference type="RefSeq" id="WP_271880678.1">
    <property type="nucleotide sequence ID" value="NZ_JAOTGY010000004.1"/>
</dbReference>
<dbReference type="Gene3D" id="6.10.140.2160">
    <property type="match status" value="1"/>
</dbReference>
<protein>
    <submittedName>
        <fullName evidence="3">Terminase small subunit</fullName>
    </submittedName>
</protein>
<accession>A0A9X3W4Z9</accession>
<evidence type="ECO:0000256" key="2">
    <source>
        <dbReference type="ARBA" id="ARBA00023219"/>
    </source>
</evidence>
<evidence type="ECO:0000256" key="1">
    <source>
        <dbReference type="ARBA" id="ARBA00022612"/>
    </source>
</evidence>
<evidence type="ECO:0000313" key="3">
    <source>
        <dbReference type="EMBL" id="MDB6257641.1"/>
    </source>
</evidence>
<dbReference type="InterPro" id="IPR038713">
    <property type="entry name" value="Terminase_Gp1_N_sf"/>
</dbReference>
<dbReference type="Pfam" id="PF03592">
    <property type="entry name" value="Terminase_2"/>
    <property type="match status" value="1"/>
</dbReference>
<keyword evidence="1" id="KW-1188">Viral release from host cell</keyword>
<dbReference type="PANTHER" id="PTHR41328">
    <property type="entry name" value="TERMINASE SMALL SUBUNIT-RELATED"/>
    <property type="match status" value="1"/>
</dbReference>
<reference evidence="3" key="1">
    <citation type="journal article" date="2022" name="Microorganisms">
        <title>Antibiotic Susceptibility, Resistance Gene Determinants and Corresponding Genomic Regions in Lactobacillus amylovorus Isolates Derived from Wild Boars and Domestic Pigs.</title>
        <authorList>
            <person name="Moravkova M."/>
            <person name="Kostovova I."/>
            <person name="Kavanova K."/>
            <person name="Pechar R."/>
            <person name="Stanek S."/>
            <person name="Brychta A."/>
            <person name="Zeman M."/>
            <person name="Kubasova T."/>
        </authorList>
    </citation>
    <scope>NUCLEOTIDE SEQUENCE</scope>
    <source>
        <strain evidence="3">M490A</strain>
    </source>
</reference>
<comment type="caution">
    <text evidence="3">The sequence shown here is derived from an EMBL/GenBank/DDBJ whole genome shotgun (WGS) entry which is preliminary data.</text>
</comment>
<keyword evidence="2" id="KW-0231">Viral genome packaging</keyword>
<dbReference type="Gene3D" id="1.10.10.1400">
    <property type="entry name" value="Terminase, small subunit, N-terminal DNA-binding domain, HTH motif"/>
    <property type="match status" value="1"/>
</dbReference>
<gene>
    <name evidence="3" type="ORF">ODU72_02940</name>
</gene>
<proteinExistence type="predicted"/>
<organism evidence="3 4">
    <name type="scientific">Lactobacillus amylovorus</name>
    <dbReference type="NCBI Taxonomy" id="1604"/>
    <lineage>
        <taxon>Bacteria</taxon>
        <taxon>Bacillati</taxon>
        <taxon>Bacillota</taxon>
        <taxon>Bacilli</taxon>
        <taxon>Lactobacillales</taxon>
        <taxon>Lactobacillaceae</taxon>
        <taxon>Lactobacillus</taxon>
    </lineage>
</organism>
<dbReference type="InterPro" id="IPR005335">
    <property type="entry name" value="Terminase_ssu"/>
</dbReference>